<dbReference type="FunFam" id="2.40.50.140:FF:000795">
    <property type="entry name" value="Eukaryotic translation initiation factor 2 subunit 1"/>
    <property type="match status" value="1"/>
</dbReference>
<dbReference type="GO" id="GO:0003723">
    <property type="term" value="F:RNA binding"/>
    <property type="evidence" value="ECO:0007669"/>
    <property type="project" value="InterPro"/>
</dbReference>
<dbReference type="InParanoid" id="A0A194QQ74"/>
<dbReference type="PROSITE" id="PS50126">
    <property type="entry name" value="S1"/>
    <property type="match status" value="1"/>
</dbReference>
<dbReference type="GO" id="GO:0033290">
    <property type="term" value="C:eukaryotic 48S preinitiation complex"/>
    <property type="evidence" value="ECO:0007669"/>
    <property type="project" value="TreeGrafter"/>
</dbReference>
<dbReference type="GO" id="GO:0043022">
    <property type="term" value="F:ribosome binding"/>
    <property type="evidence" value="ECO:0007669"/>
    <property type="project" value="TreeGrafter"/>
</dbReference>
<evidence type="ECO:0000256" key="4">
    <source>
        <dbReference type="ARBA" id="ARBA00022917"/>
    </source>
</evidence>
<dbReference type="SMART" id="SM00316">
    <property type="entry name" value="S1"/>
    <property type="match status" value="1"/>
</dbReference>
<sequence length="907" mass="104698">MAVLEEFKMQLVKDLARYLIEKNEPRDQMWKRLKIEYGWDCKLMWERIRSLTMKKLSKMLAAEDRTDSIPSIARMTPNDWLVFDKILVHENIDVIGEDLILSGQPESKVLWELFILVSSYHIETLPPGDVAKGWYNLTKIYNTSGRYCSAMLLQLRWYQLKVLVRTNFHSFWSIYQGHGNYMKQVPRASKLQKLIASRYGKILTEPFLPWKVLIIKKVVVQVSDLENFSLSDQCKTSNDDEDIIEIKPSIETIDLNTDSESDDESNKKKSQVTNTQEKQYISGINDISQIALEKTCVNDLNYQEDKDTPKSTSSTVLPKIINVEGNFNAKKSQFSVDLNEQHHDVIRKDVIEYVDERKTVEKIKFTDDKLPQCKNTEPGNQYGQITENDHKIIIVEHVNNCVDENDSAQSIDPKLLMIPLSYTKKLDHMSVFKNINYLKIKGKHIIKCVENESKPIIMMKSVKKGRIKEAVTSDYPKKCPIPQINNTRNMRQNLKKRTYSLKQLQKNPDFNAQLKNLHINFFLNERNRRLLFNCKPVTIDLDRLNEPKLHINNSNLENTSSIIKQENERYECENTISHVSSTDNVLYKSLEDVKEFLPLQNKIDKSETSLNSTGIDGSGKNFLAIEVQPLFSNNSTTTPPVKLVRFDTDSPTQMPLSCRFYQEKYPEVEDVVMVTVRSIAEMGAYVHLLEYNNIEGMILLSELSRRRIRSINKLIRVGKTEPVVVIRVDKEKGYIDLSKRRVSAEDIEKCTERFAKAKAVNSILRHVAELLHYESSDQLEELYQRTAWHFEEKYKKKASAFDFFKQAAVDPSVLNECGLDENTKQVLLENIKRKLTSQAVKIRADIECACYGYEGIDAVKAALKAGLSLSTQEMPIKINLIAPPLYGKLDFITRILQFNSDKSPLQN</sequence>
<dbReference type="InterPro" id="IPR024054">
    <property type="entry name" value="TIF2_asu_middle_sf"/>
</dbReference>
<dbReference type="FunFam" id="1.10.150.190:FF:000001">
    <property type="entry name" value="Eukaryotic translation initiation factor 2 subunit 1"/>
    <property type="match status" value="1"/>
</dbReference>
<feature type="region of interest" description="Disordered" evidence="6">
    <location>
        <begin position="255"/>
        <end position="275"/>
    </location>
</feature>
<accession>A0A194QQ74</accession>
<reference evidence="8 9" key="1">
    <citation type="journal article" date="2015" name="Nat. Commun.">
        <title>Outbred genome sequencing and CRISPR/Cas9 gene editing in butterflies.</title>
        <authorList>
            <person name="Li X."/>
            <person name="Fan D."/>
            <person name="Zhang W."/>
            <person name="Liu G."/>
            <person name="Zhang L."/>
            <person name="Zhao L."/>
            <person name="Fang X."/>
            <person name="Chen L."/>
            <person name="Dong Y."/>
            <person name="Chen Y."/>
            <person name="Ding Y."/>
            <person name="Zhao R."/>
            <person name="Feng M."/>
            <person name="Zhu Y."/>
            <person name="Feng Y."/>
            <person name="Jiang X."/>
            <person name="Zhu D."/>
            <person name="Xiang H."/>
            <person name="Feng X."/>
            <person name="Li S."/>
            <person name="Wang J."/>
            <person name="Zhang G."/>
            <person name="Kronforst M.R."/>
            <person name="Wang W."/>
        </authorList>
    </citation>
    <scope>NUCLEOTIDE SEQUENCE [LARGE SCALE GENOMIC DNA]</scope>
    <source>
        <strain evidence="8">Ya'a_city_454_Pm</strain>
        <tissue evidence="8">Whole body</tissue>
    </source>
</reference>
<dbReference type="PANTHER" id="PTHR10602:SF0">
    <property type="entry name" value="EUKARYOTIC TRANSLATION INITIATION FACTOR 2 SUBUNIT 1"/>
    <property type="match status" value="1"/>
</dbReference>
<dbReference type="Proteomes" id="UP000053240">
    <property type="component" value="Unassembled WGS sequence"/>
</dbReference>
<dbReference type="Gene3D" id="2.40.50.140">
    <property type="entry name" value="Nucleic acid-binding proteins"/>
    <property type="match status" value="1"/>
</dbReference>
<proteinExistence type="inferred from homology"/>
<evidence type="ECO:0000256" key="2">
    <source>
        <dbReference type="ARBA" id="ARBA00020950"/>
    </source>
</evidence>
<keyword evidence="3 8" id="KW-0396">Initiation factor</keyword>
<evidence type="ECO:0000313" key="8">
    <source>
        <dbReference type="EMBL" id="KPJ07663.1"/>
    </source>
</evidence>
<evidence type="ECO:0000313" key="9">
    <source>
        <dbReference type="Proteomes" id="UP000053240"/>
    </source>
</evidence>
<dbReference type="InterPro" id="IPR024055">
    <property type="entry name" value="TIF2_asu_C"/>
</dbReference>
<gene>
    <name evidence="8" type="ORF">RR48_11219</name>
</gene>
<evidence type="ECO:0000256" key="5">
    <source>
        <dbReference type="ARBA" id="ARBA00033370"/>
    </source>
</evidence>
<dbReference type="EMBL" id="KQ461181">
    <property type="protein sequence ID" value="KPJ07663.1"/>
    <property type="molecule type" value="Genomic_DNA"/>
</dbReference>
<organism evidence="8 9">
    <name type="scientific">Papilio machaon</name>
    <name type="common">Old World swallowtail butterfly</name>
    <dbReference type="NCBI Taxonomy" id="76193"/>
    <lineage>
        <taxon>Eukaryota</taxon>
        <taxon>Metazoa</taxon>
        <taxon>Ecdysozoa</taxon>
        <taxon>Arthropoda</taxon>
        <taxon>Hexapoda</taxon>
        <taxon>Insecta</taxon>
        <taxon>Pterygota</taxon>
        <taxon>Neoptera</taxon>
        <taxon>Endopterygota</taxon>
        <taxon>Lepidoptera</taxon>
        <taxon>Glossata</taxon>
        <taxon>Ditrysia</taxon>
        <taxon>Papilionoidea</taxon>
        <taxon>Papilionidae</taxon>
        <taxon>Papilioninae</taxon>
        <taxon>Papilio</taxon>
    </lineage>
</organism>
<dbReference type="STRING" id="76193.A0A194QQ74"/>
<evidence type="ECO:0000256" key="3">
    <source>
        <dbReference type="ARBA" id="ARBA00022540"/>
    </source>
</evidence>
<dbReference type="InterPro" id="IPR011488">
    <property type="entry name" value="TIF_2_asu"/>
</dbReference>
<protein>
    <recommendedName>
        <fullName evidence="2">Eukaryotic translation initiation factor 2 subunit 1</fullName>
    </recommendedName>
    <alternativeName>
        <fullName evidence="5">Eukaryotic translation initiation factor 2 subunit alpha</fullName>
    </alternativeName>
</protein>
<keyword evidence="9" id="KW-1185">Reference proteome</keyword>
<dbReference type="AlphaFoldDB" id="A0A194QQ74"/>
<dbReference type="InterPro" id="IPR012340">
    <property type="entry name" value="NA-bd_OB-fold"/>
</dbReference>
<dbReference type="Pfam" id="PF00575">
    <property type="entry name" value="S1"/>
    <property type="match status" value="1"/>
</dbReference>
<dbReference type="GO" id="GO:0003743">
    <property type="term" value="F:translation initiation factor activity"/>
    <property type="evidence" value="ECO:0007669"/>
    <property type="project" value="UniProtKB-KW"/>
</dbReference>
<dbReference type="InterPro" id="IPR044126">
    <property type="entry name" value="S1_IF2_alpha"/>
</dbReference>
<dbReference type="SUPFAM" id="SSF50249">
    <property type="entry name" value="Nucleic acid-binding proteins"/>
    <property type="match status" value="1"/>
</dbReference>
<evidence type="ECO:0000259" key="7">
    <source>
        <dbReference type="PROSITE" id="PS50126"/>
    </source>
</evidence>
<dbReference type="SUPFAM" id="SSF110993">
    <property type="entry name" value="eIF-2-alpha, C-terminal domain"/>
    <property type="match status" value="1"/>
</dbReference>
<feature type="domain" description="S1 motif" evidence="7">
    <location>
        <begin position="669"/>
        <end position="740"/>
    </location>
</feature>
<dbReference type="PANTHER" id="PTHR10602">
    <property type="entry name" value="EUKARYOTIC TRANSLATION INITIATION FACTOR 2 SUBUNIT 1"/>
    <property type="match status" value="1"/>
</dbReference>
<comment type="similarity">
    <text evidence="1">Belongs to the eIF-2-alpha family.</text>
</comment>
<name>A0A194QQ74_PAPMA</name>
<evidence type="ECO:0000256" key="1">
    <source>
        <dbReference type="ARBA" id="ARBA00007223"/>
    </source>
</evidence>
<dbReference type="SUPFAM" id="SSF116742">
    <property type="entry name" value="eIF2alpha middle domain-like"/>
    <property type="match status" value="1"/>
</dbReference>
<dbReference type="Pfam" id="PF07541">
    <property type="entry name" value="EIF_2_alpha"/>
    <property type="match status" value="1"/>
</dbReference>
<dbReference type="GO" id="GO:0005850">
    <property type="term" value="C:eukaryotic translation initiation factor 2 complex"/>
    <property type="evidence" value="ECO:0007669"/>
    <property type="project" value="TreeGrafter"/>
</dbReference>
<dbReference type="InterPro" id="IPR003029">
    <property type="entry name" value="S1_domain"/>
</dbReference>
<evidence type="ECO:0000256" key="6">
    <source>
        <dbReference type="SAM" id="MobiDB-lite"/>
    </source>
</evidence>
<keyword evidence="4" id="KW-0648">Protein biosynthesis</keyword>
<dbReference type="Gene3D" id="1.10.150.190">
    <property type="entry name" value="Translation initiation factor 2, subunit 1, domain 2"/>
    <property type="match status" value="1"/>
</dbReference>
<dbReference type="Gene3D" id="3.30.70.1130">
    <property type="entry name" value="EIF_2_alpha"/>
    <property type="match status" value="1"/>
</dbReference>
<dbReference type="CDD" id="cd04452">
    <property type="entry name" value="S1_IF2_alpha"/>
    <property type="match status" value="1"/>
</dbReference>